<name>A0ABS7Z4I9_9SPHI</name>
<evidence type="ECO:0000259" key="2">
    <source>
        <dbReference type="Pfam" id="PF14905"/>
    </source>
</evidence>
<dbReference type="SUPFAM" id="SSF49464">
    <property type="entry name" value="Carboxypeptidase regulatory domain-like"/>
    <property type="match status" value="1"/>
</dbReference>
<feature type="region of interest" description="Disordered" evidence="1">
    <location>
        <begin position="335"/>
        <end position="355"/>
    </location>
</feature>
<feature type="domain" description="Outer membrane protein beta-barrel" evidence="2">
    <location>
        <begin position="424"/>
        <end position="758"/>
    </location>
</feature>
<dbReference type="Pfam" id="PF13715">
    <property type="entry name" value="CarbopepD_reg_2"/>
    <property type="match status" value="1"/>
</dbReference>
<keyword evidence="3" id="KW-0675">Receptor</keyword>
<accession>A0ABS7Z4I9</accession>
<comment type="caution">
    <text evidence="3">The sequence shown here is derived from an EMBL/GenBank/DDBJ whole genome shotgun (WGS) entry which is preliminary data.</text>
</comment>
<feature type="compositionally biased region" description="Polar residues" evidence="1">
    <location>
        <begin position="337"/>
        <end position="355"/>
    </location>
</feature>
<keyword evidence="4" id="KW-1185">Reference proteome</keyword>
<reference evidence="3" key="1">
    <citation type="submission" date="2020-10" db="EMBL/GenBank/DDBJ databases">
        <authorList>
            <person name="Lu T."/>
            <person name="Wang Q."/>
            <person name="Han X."/>
        </authorList>
    </citation>
    <scope>NUCLEOTIDE SEQUENCE</scope>
    <source>
        <strain evidence="3">WQ 366</strain>
    </source>
</reference>
<dbReference type="SUPFAM" id="SSF56935">
    <property type="entry name" value="Porins"/>
    <property type="match status" value="1"/>
</dbReference>
<dbReference type="InterPro" id="IPR008969">
    <property type="entry name" value="CarboxyPept-like_regulatory"/>
</dbReference>
<dbReference type="Pfam" id="PF14905">
    <property type="entry name" value="OMP_b-brl_3"/>
    <property type="match status" value="1"/>
</dbReference>
<gene>
    <name evidence="3" type="ORF">IPZ78_07840</name>
</gene>
<proteinExistence type="predicted"/>
<organism evidence="3 4">
    <name type="scientific">Sphingobacterium bovistauri</name>
    <dbReference type="NCBI Taxonomy" id="2781959"/>
    <lineage>
        <taxon>Bacteria</taxon>
        <taxon>Pseudomonadati</taxon>
        <taxon>Bacteroidota</taxon>
        <taxon>Sphingobacteriia</taxon>
        <taxon>Sphingobacteriales</taxon>
        <taxon>Sphingobacteriaceae</taxon>
        <taxon>Sphingobacterium</taxon>
    </lineage>
</organism>
<evidence type="ECO:0000313" key="3">
    <source>
        <dbReference type="EMBL" id="MCA5005062.1"/>
    </source>
</evidence>
<protein>
    <submittedName>
        <fullName evidence="3">TonB-dependent receptor</fullName>
    </submittedName>
</protein>
<dbReference type="RefSeq" id="WP_225552451.1">
    <property type="nucleotide sequence ID" value="NZ_JADEYP010000011.1"/>
</dbReference>
<dbReference type="EMBL" id="JADEYP010000011">
    <property type="protein sequence ID" value="MCA5005062.1"/>
    <property type="molecule type" value="Genomic_DNA"/>
</dbReference>
<dbReference type="Gene3D" id="2.60.40.1120">
    <property type="entry name" value="Carboxypeptidase-like, regulatory domain"/>
    <property type="match status" value="1"/>
</dbReference>
<sequence length="904" mass="103102">MKSVFFTIVGLLLWSVSIAQINLNGKILDKSDNTPLTNATVVLLNQDSILKYHTRANENGAFEFNKIKPDDYLLVISYPKFELHSEKIQLKANTKVNDILLSSQANLIEEVVVTGKIPIRIKGDTIEYDAGSFETEKNAKLEDLLRRLPGLTVSGDGSVTAHGKSVSKVLIDGEEFFGYDPKIAIRNVRADAVDKVQVYERKSEEAELTGIDDGQRFQTVNVVLKEEARVGIFGNVEANLGTEELYTANLFAAKFNRTERIGITANTNNMGANSGGREGSLRMNSQITGEPQNTSIGANYDNQFFKRKLNVNANYNFSDASNRNERQSNRIEIFPDITQQTNSKTDNENSSQGHNFRSEFKLRIDSTSNMELQVNGNQSKTNSLSSSENYLFRNETLAVRDFASSNSSIGDNLSNEIRLNYRKRLNKNGLSLNIHLNNNFEESDQESMVYQKTYFHKIDTMVSDRTTIVDQNRFTDSRSNRFSTQLQINNRINQKMNYSIGYNFSMNDSKNKVDAFNNNDSGNSIDEEYSQNLINESRNQTIITNLNYNTEKLNFSISNRTNYRNQALNDSYRDIDLSRDFWDNDLNLSSNYKISNRKNLNASYQNNFDIPSFSQLQRLQPQTSPIFVQLGNPNLKRAVNNNFRLDYSTLSLLKGTSWNLNSAIGFKSNPIVNKRTVSDTLTTSTYVNVTGKSSWNANLNSNYSKPIFDRKVQLNLFTGANYNNGFTYTRYSKDGSYTDQAQYELNNTQNASLHTGFSFNEQDSKGLDYDFNWRINVNNQRNSLQADLNYTNLSTGGSTYLRYFLPKQFNFTTQINYNIEGPTKLYKQSIQQFYTNLEFSKKLLKNQSLVASIKAFDIFKTYNTTNRNVSETEFSESTQLMLTRYVLFGLKWDFNKNLGKKNNG</sequence>
<evidence type="ECO:0000256" key="1">
    <source>
        <dbReference type="SAM" id="MobiDB-lite"/>
    </source>
</evidence>
<dbReference type="Proteomes" id="UP001165302">
    <property type="component" value="Unassembled WGS sequence"/>
</dbReference>
<evidence type="ECO:0000313" key="4">
    <source>
        <dbReference type="Proteomes" id="UP001165302"/>
    </source>
</evidence>
<dbReference type="InterPro" id="IPR041700">
    <property type="entry name" value="OMP_b-brl_3"/>
</dbReference>